<accession>A0A6J0JLA6</accession>
<reference evidence="1" key="1">
    <citation type="journal article" date="2019" name="Database">
        <title>The radish genome database (RadishGD): an integrated information resource for radish genomics.</title>
        <authorList>
            <person name="Yu H.J."/>
            <person name="Baek S."/>
            <person name="Lee Y.J."/>
            <person name="Cho A."/>
            <person name="Mun J.H."/>
        </authorList>
    </citation>
    <scope>NUCLEOTIDE SEQUENCE [LARGE SCALE GENOMIC DNA]</scope>
    <source>
        <strain evidence="1">cv. WK10039</strain>
    </source>
</reference>
<dbReference type="GeneID" id="108808816"/>
<dbReference type="AlphaFoldDB" id="A0A6J0JLA6"/>
<evidence type="ECO:0000313" key="2">
    <source>
        <dbReference type="RefSeq" id="XP_018436417.1"/>
    </source>
</evidence>
<reference evidence="2" key="2">
    <citation type="submission" date="2025-08" db="UniProtKB">
        <authorList>
            <consortium name="RefSeq"/>
        </authorList>
    </citation>
    <scope>IDENTIFICATION</scope>
    <source>
        <tissue evidence="2">Leaf</tissue>
    </source>
</reference>
<gene>
    <name evidence="2" type="primary">LOC108808816</name>
</gene>
<dbReference type="OrthoDB" id="1748479at2759"/>
<name>A0A6J0JLA6_RAPSA</name>
<proteinExistence type="predicted"/>
<keyword evidence="1" id="KW-1185">Reference proteome</keyword>
<evidence type="ECO:0000313" key="1">
    <source>
        <dbReference type="Proteomes" id="UP000504610"/>
    </source>
</evidence>
<organism evidence="1 2">
    <name type="scientific">Raphanus sativus</name>
    <name type="common">Radish</name>
    <name type="synonym">Raphanus raphanistrum var. sativus</name>
    <dbReference type="NCBI Taxonomy" id="3726"/>
    <lineage>
        <taxon>Eukaryota</taxon>
        <taxon>Viridiplantae</taxon>
        <taxon>Streptophyta</taxon>
        <taxon>Embryophyta</taxon>
        <taxon>Tracheophyta</taxon>
        <taxon>Spermatophyta</taxon>
        <taxon>Magnoliopsida</taxon>
        <taxon>eudicotyledons</taxon>
        <taxon>Gunneridae</taxon>
        <taxon>Pentapetalae</taxon>
        <taxon>rosids</taxon>
        <taxon>malvids</taxon>
        <taxon>Brassicales</taxon>
        <taxon>Brassicaceae</taxon>
        <taxon>Brassiceae</taxon>
        <taxon>Raphanus</taxon>
    </lineage>
</organism>
<dbReference type="Proteomes" id="UP000504610">
    <property type="component" value="Chromosome 4"/>
</dbReference>
<dbReference type="KEGG" id="rsz:108808816"/>
<protein>
    <submittedName>
        <fullName evidence="2">Uncharacterized protein LOC108808816</fullName>
    </submittedName>
</protein>
<dbReference type="RefSeq" id="XP_018436417.1">
    <property type="nucleotide sequence ID" value="XM_018580915.1"/>
</dbReference>
<sequence>MSWWDCIALPDDVDPSDESAFKMQIKDLACTKWMHWKAVLKYAKSDVNEWKMVEVQEESVPILMPAFHTSQRNNHTWRRPPLGWLKWNLDGSVYNTDTDASAGWILHDADGFYLYSVQAIERKVSTAMEVE</sequence>